<dbReference type="EMBL" id="VIIS01000131">
    <property type="protein sequence ID" value="KAF0312844.1"/>
    <property type="molecule type" value="Genomic_DNA"/>
</dbReference>
<dbReference type="AlphaFoldDB" id="A0A6A4XA23"/>
<dbReference type="Pfam" id="PF09070">
    <property type="entry name" value="PFU"/>
    <property type="match status" value="1"/>
</dbReference>
<dbReference type="Proteomes" id="UP000440578">
    <property type="component" value="Unassembled WGS sequence"/>
</dbReference>
<protein>
    <submittedName>
        <fullName evidence="11">Phospholipase A-2-activating protein</fullName>
    </submittedName>
</protein>
<evidence type="ECO:0000256" key="2">
    <source>
        <dbReference type="ARBA" id="ARBA00004496"/>
    </source>
</evidence>
<dbReference type="InterPro" id="IPR038122">
    <property type="entry name" value="PFU_sf"/>
</dbReference>
<dbReference type="Gene3D" id="3.10.20.870">
    <property type="entry name" value="PFU (PLAA family ubiquitin binding), C-terminal domain"/>
    <property type="match status" value="1"/>
</dbReference>
<evidence type="ECO:0000256" key="1">
    <source>
        <dbReference type="ARBA" id="ARBA00004123"/>
    </source>
</evidence>
<evidence type="ECO:0000259" key="9">
    <source>
        <dbReference type="PROSITE" id="PS51394"/>
    </source>
</evidence>
<feature type="repeat" description="WD" evidence="8">
    <location>
        <begin position="141"/>
        <end position="173"/>
    </location>
</feature>
<dbReference type="PANTHER" id="PTHR19849">
    <property type="entry name" value="PHOSPHOLIPASE A-2-ACTIVATING PROTEIN"/>
    <property type="match status" value="1"/>
</dbReference>
<reference evidence="11 12" key="1">
    <citation type="submission" date="2019-07" db="EMBL/GenBank/DDBJ databases">
        <title>Draft genome assembly of a fouling barnacle, Amphibalanus amphitrite (Darwin, 1854): The first reference genome for Thecostraca.</title>
        <authorList>
            <person name="Kim W."/>
        </authorList>
    </citation>
    <scope>NUCLEOTIDE SEQUENCE [LARGE SCALE GENOMIC DNA]</scope>
    <source>
        <strain evidence="11">SNU_AA5</strain>
        <tissue evidence="11">Soma without cirri and trophi</tissue>
    </source>
</reference>
<evidence type="ECO:0000256" key="7">
    <source>
        <dbReference type="ARBA" id="ARBA00023242"/>
    </source>
</evidence>
<accession>A0A6A4XA23</accession>
<dbReference type="PROSITE" id="PS51396">
    <property type="entry name" value="PUL"/>
    <property type="match status" value="1"/>
</dbReference>
<keyword evidence="6" id="KW-0677">Repeat</keyword>
<dbReference type="InterPro" id="IPR011989">
    <property type="entry name" value="ARM-like"/>
</dbReference>
<keyword evidence="4" id="KW-0963">Cytoplasm</keyword>
<feature type="repeat" description="WD" evidence="8">
    <location>
        <begin position="181"/>
        <end position="214"/>
    </location>
</feature>
<dbReference type="FunFam" id="2.130.10.10:FF:000175">
    <property type="entry name" value="Phospholipase A-2-activating protein"/>
    <property type="match status" value="1"/>
</dbReference>
<feature type="domain" description="PFU" evidence="9">
    <location>
        <begin position="358"/>
        <end position="457"/>
    </location>
</feature>
<dbReference type="Gene3D" id="1.25.10.10">
    <property type="entry name" value="Leucine-rich Repeat Variant"/>
    <property type="match status" value="1"/>
</dbReference>
<dbReference type="Gene3D" id="2.130.10.10">
    <property type="entry name" value="YVTN repeat-like/Quinoprotein amine dehydrogenase"/>
    <property type="match status" value="1"/>
</dbReference>
<name>A0A6A4XA23_AMPAM</name>
<dbReference type="InterPro" id="IPR015155">
    <property type="entry name" value="PFU"/>
</dbReference>
<dbReference type="GO" id="GO:0005737">
    <property type="term" value="C:cytoplasm"/>
    <property type="evidence" value="ECO:0007669"/>
    <property type="project" value="UniProtKB-SubCell"/>
</dbReference>
<dbReference type="GO" id="GO:0010992">
    <property type="term" value="P:ubiquitin recycling"/>
    <property type="evidence" value="ECO:0007669"/>
    <property type="project" value="TreeGrafter"/>
</dbReference>
<dbReference type="InterPro" id="IPR001680">
    <property type="entry name" value="WD40_rpt"/>
</dbReference>
<comment type="similarity">
    <text evidence="3">Belongs to the WD repeat PLAP family.</text>
</comment>
<dbReference type="SUPFAM" id="SSF50978">
    <property type="entry name" value="WD40 repeat-like"/>
    <property type="match status" value="1"/>
</dbReference>
<evidence type="ECO:0000256" key="3">
    <source>
        <dbReference type="ARBA" id="ARBA00008495"/>
    </source>
</evidence>
<feature type="domain" description="PUL" evidence="10">
    <location>
        <begin position="517"/>
        <end position="757"/>
    </location>
</feature>
<gene>
    <name evidence="11" type="primary">Plaa</name>
    <name evidence="11" type="ORF">FJT64_016478</name>
</gene>
<dbReference type="InterPro" id="IPR015943">
    <property type="entry name" value="WD40/YVTN_repeat-like_dom_sf"/>
</dbReference>
<dbReference type="Pfam" id="PF00400">
    <property type="entry name" value="WD40"/>
    <property type="match status" value="6"/>
</dbReference>
<dbReference type="OrthoDB" id="10265988at2759"/>
<dbReference type="SMART" id="SM00320">
    <property type="entry name" value="WD40"/>
    <property type="match status" value="7"/>
</dbReference>
<dbReference type="PANTHER" id="PTHR19849:SF0">
    <property type="entry name" value="PHOSPHOLIPASE A-2-ACTIVATING PROTEIN"/>
    <property type="match status" value="1"/>
</dbReference>
<dbReference type="CDD" id="cd00200">
    <property type="entry name" value="WD40"/>
    <property type="match status" value="1"/>
</dbReference>
<evidence type="ECO:0000256" key="5">
    <source>
        <dbReference type="ARBA" id="ARBA00022574"/>
    </source>
</evidence>
<dbReference type="PROSITE" id="PS50082">
    <property type="entry name" value="WD_REPEATS_2"/>
    <property type="match status" value="3"/>
</dbReference>
<evidence type="ECO:0000259" key="10">
    <source>
        <dbReference type="PROSITE" id="PS51396"/>
    </source>
</evidence>
<dbReference type="GO" id="GO:0043161">
    <property type="term" value="P:proteasome-mediated ubiquitin-dependent protein catabolic process"/>
    <property type="evidence" value="ECO:0007669"/>
    <property type="project" value="TreeGrafter"/>
</dbReference>
<organism evidence="11 12">
    <name type="scientific">Amphibalanus amphitrite</name>
    <name type="common">Striped barnacle</name>
    <name type="synonym">Balanus amphitrite</name>
    <dbReference type="NCBI Taxonomy" id="1232801"/>
    <lineage>
        <taxon>Eukaryota</taxon>
        <taxon>Metazoa</taxon>
        <taxon>Ecdysozoa</taxon>
        <taxon>Arthropoda</taxon>
        <taxon>Crustacea</taxon>
        <taxon>Multicrustacea</taxon>
        <taxon>Cirripedia</taxon>
        <taxon>Thoracica</taxon>
        <taxon>Thoracicalcarea</taxon>
        <taxon>Balanomorpha</taxon>
        <taxon>Balanoidea</taxon>
        <taxon>Balanidae</taxon>
        <taxon>Amphibalaninae</taxon>
        <taxon>Amphibalanus</taxon>
    </lineage>
</organism>
<evidence type="ECO:0000256" key="8">
    <source>
        <dbReference type="PROSITE-ProRule" id="PRU00221"/>
    </source>
</evidence>
<dbReference type="GO" id="GO:0005634">
    <property type="term" value="C:nucleus"/>
    <property type="evidence" value="ECO:0007669"/>
    <property type="project" value="UniProtKB-SubCell"/>
</dbReference>
<comment type="caution">
    <text evidence="11">The sequence shown here is derived from an EMBL/GenBank/DDBJ whole genome shotgun (WGS) entry which is preliminary data.</text>
</comment>
<keyword evidence="12" id="KW-1185">Reference proteome</keyword>
<evidence type="ECO:0000313" key="11">
    <source>
        <dbReference type="EMBL" id="KAF0312844.1"/>
    </source>
</evidence>
<dbReference type="PROSITE" id="PS51394">
    <property type="entry name" value="PFU"/>
    <property type="match status" value="1"/>
</dbReference>
<proteinExistence type="inferred from homology"/>
<dbReference type="PROSITE" id="PS50294">
    <property type="entry name" value="WD_REPEATS_REGION"/>
    <property type="match status" value="2"/>
</dbReference>
<comment type="subcellular location">
    <subcellularLocation>
        <location evidence="2">Cytoplasm</location>
    </subcellularLocation>
    <subcellularLocation>
        <location evidence="1">Nucleus</location>
    </subcellularLocation>
</comment>
<evidence type="ECO:0000313" key="12">
    <source>
        <dbReference type="Proteomes" id="UP000440578"/>
    </source>
</evidence>
<sequence length="757" mass="80946">MYKFRAALVGHASDVRAVAAGICPQGSIITCSRDETARIWTPDSDGVGFTTTQTLRGHTRYVVSTCVMPPGDEFPDGLILTGSNDGNIHVYSHKSSEPLFKLTGHTGTVAALAAGKFGTIVSGSWDCSARVWLGQKCVLTLSGHAAAVWAVAILPGSGLVITGSADKTILAWKTGKVIQKFTGHEDCVRGLALLSEEEFLSCGNDATIRRWNINGTCVQTLYGHSNFVYSVAVLPNGVDLVSAGEDRTVRVWRGGQLDQTINLPAQSVWAVACLQNGDIAAGTSDGVCRVFSAAPERQAPPDIQEVYEQEVAGTQLSKAELGGYKVADLPGKEVLLAPGRRDGQTVMVRDGTNVTCHSWSASEQLWKKVGDVVGASGGSTETSGKVLHDGKEYDYVFTVDIQEGAPPLKLPYNTSEDPWQAAQRFIHKHELSQQFLDTVANFIIKNSGGAGAAAKPPQPSGEYYDPFTGAGRYVPAAGEHHVGAGGADPFTGSGRYVPPGTAMDTTPAPAAAPPASRYFPQNDFVYFDKGNVEGMATKLREFNQRTGDGCHRLEETVLQELTKLAEPTASPAPHHLAMLLRLLDWPKELAFPAIDLLRLAVRNPETCQYFCAEERRPALLAALQRFAQPDSPPANQMLALRATCNLFRHASGERAVMAAREDVSAAALALFPAASRAVEVALATLLLNSGRQPQLTDGEAQFRALVGFGTLAAAARDMTALARSLEVESVLERLKNVPEPEKVAACARQLEQLVRSS</sequence>
<dbReference type="Pfam" id="PF08324">
    <property type="entry name" value="PUL"/>
    <property type="match status" value="1"/>
</dbReference>
<dbReference type="InterPro" id="IPR013535">
    <property type="entry name" value="PUL_dom"/>
</dbReference>
<evidence type="ECO:0000256" key="4">
    <source>
        <dbReference type="ARBA" id="ARBA00022490"/>
    </source>
</evidence>
<dbReference type="InterPro" id="IPR036322">
    <property type="entry name" value="WD40_repeat_dom_sf"/>
</dbReference>
<evidence type="ECO:0000256" key="6">
    <source>
        <dbReference type="ARBA" id="ARBA00022737"/>
    </source>
</evidence>
<dbReference type="GO" id="GO:0043130">
    <property type="term" value="F:ubiquitin binding"/>
    <property type="evidence" value="ECO:0007669"/>
    <property type="project" value="TreeGrafter"/>
</dbReference>
<keyword evidence="5 8" id="KW-0853">WD repeat</keyword>
<feature type="repeat" description="WD" evidence="8">
    <location>
        <begin position="221"/>
        <end position="252"/>
    </location>
</feature>
<keyword evidence="7" id="KW-0539">Nucleus</keyword>